<sequence>MSVADTSAGGLLTLVRTGRASTRADLVRLTGLSRGAVTSRLTALSDAGLLLEGGDHASTGGRPAGSLHLNPDAAVVLAVAVGRSRSQVGVFDLAGREIAGDTHDHEPGTSAADLMPSVARRLGSLVADLRGTRVAGVGLSLPGSVDPAKCCSIDAPVLRGWDGVDLSAFLRPVTEAPVHVDNDTAALTRSELFGQVPAAETMLVVKASTGLALGVVADGRLVGEGQGTTGELGHTRVDVAGELPCRCGATGCLETVAGGWALVAALQEQGRTDVRHVRDLVATALAGDPVARRLLRGAGRQLGEVLAVAVNLLHPGAVVIGGDMGSAFDLYTAGLRETLYARAHPGAVRDLRFLPATHGEAAGLHGCAALAIDRALEPRAVDELLRG</sequence>
<dbReference type="InterPro" id="IPR000600">
    <property type="entry name" value="ROK"/>
</dbReference>
<dbReference type="AlphaFoldDB" id="A0A7Y9YAR3"/>
<dbReference type="InterPro" id="IPR036390">
    <property type="entry name" value="WH_DNA-bd_sf"/>
</dbReference>
<dbReference type="PANTHER" id="PTHR18964">
    <property type="entry name" value="ROK (REPRESSOR, ORF, KINASE) FAMILY"/>
    <property type="match status" value="1"/>
</dbReference>
<dbReference type="InterPro" id="IPR036388">
    <property type="entry name" value="WH-like_DNA-bd_sf"/>
</dbReference>
<dbReference type="InterPro" id="IPR043129">
    <property type="entry name" value="ATPase_NBD"/>
</dbReference>
<accession>A0A7Y9YAR3</accession>
<dbReference type="SUPFAM" id="SSF53067">
    <property type="entry name" value="Actin-like ATPase domain"/>
    <property type="match status" value="1"/>
</dbReference>
<keyword evidence="2" id="KW-0808">Transferase</keyword>
<organism evidence="2 3">
    <name type="scientific">Nocardioides marinus</name>
    <dbReference type="NCBI Taxonomy" id="374514"/>
    <lineage>
        <taxon>Bacteria</taxon>
        <taxon>Bacillati</taxon>
        <taxon>Actinomycetota</taxon>
        <taxon>Actinomycetes</taxon>
        <taxon>Propionibacteriales</taxon>
        <taxon>Nocardioidaceae</taxon>
        <taxon>Nocardioides</taxon>
    </lineage>
</organism>
<dbReference type="PANTHER" id="PTHR18964:SF173">
    <property type="entry name" value="GLUCOKINASE"/>
    <property type="match status" value="1"/>
</dbReference>
<gene>
    <name evidence="2" type="ORF">BKA05_000276</name>
</gene>
<reference evidence="2 3" key="1">
    <citation type="submission" date="2020-07" db="EMBL/GenBank/DDBJ databases">
        <title>Sequencing the genomes of 1000 actinobacteria strains.</title>
        <authorList>
            <person name="Klenk H.-P."/>
        </authorList>
    </citation>
    <scope>NUCLEOTIDE SEQUENCE [LARGE SCALE GENOMIC DNA]</scope>
    <source>
        <strain evidence="2 3">DSM 18248</strain>
    </source>
</reference>
<comment type="similarity">
    <text evidence="1">Belongs to the ROK (NagC/XylR) family.</text>
</comment>
<dbReference type="Proteomes" id="UP000537326">
    <property type="component" value="Unassembled WGS sequence"/>
</dbReference>
<dbReference type="GO" id="GO:0016301">
    <property type="term" value="F:kinase activity"/>
    <property type="evidence" value="ECO:0007669"/>
    <property type="project" value="UniProtKB-KW"/>
</dbReference>
<dbReference type="Gene3D" id="3.30.420.40">
    <property type="match status" value="2"/>
</dbReference>
<proteinExistence type="inferred from homology"/>
<dbReference type="RefSeq" id="WP_179529826.1">
    <property type="nucleotide sequence ID" value="NZ_BAAAPP010000002.1"/>
</dbReference>
<dbReference type="Gene3D" id="1.10.10.10">
    <property type="entry name" value="Winged helix-like DNA-binding domain superfamily/Winged helix DNA-binding domain"/>
    <property type="match status" value="1"/>
</dbReference>
<protein>
    <submittedName>
        <fullName evidence="2">Putative NBD/HSP70 family sugar kinase</fullName>
    </submittedName>
</protein>
<dbReference type="SUPFAM" id="SSF46785">
    <property type="entry name" value="Winged helix' DNA-binding domain"/>
    <property type="match status" value="1"/>
</dbReference>
<dbReference type="EMBL" id="JACBZI010000001">
    <property type="protein sequence ID" value="NYI08761.1"/>
    <property type="molecule type" value="Genomic_DNA"/>
</dbReference>
<keyword evidence="2" id="KW-0418">Kinase</keyword>
<dbReference type="Pfam" id="PF00480">
    <property type="entry name" value="ROK"/>
    <property type="match status" value="1"/>
</dbReference>
<evidence type="ECO:0000313" key="3">
    <source>
        <dbReference type="Proteomes" id="UP000537326"/>
    </source>
</evidence>
<comment type="caution">
    <text evidence="2">The sequence shown here is derived from an EMBL/GenBank/DDBJ whole genome shotgun (WGS) entry which is preliminary data.</text>
</comment>
<keyword evidence="3" id="KW-1185">Reference proteome</keyword>
<name>A0A7Y9YAR3_9ACTN</name>
<evidence type="ECO:0000256" key="1">
    <source>
        <dbReference type="ARBA" id="ARBA00006479"/>
    </source>
</evidence>
<evidence type="ECO:0000313" key="2">
    <source>
        <dbReference type="EMBL" id="NYI08761.1"/>
    </source>
</evidence>